<evidence type="ECO:0000313" key="3">
    <source>
        <dbReference type="Proteomes" id="UP000198420"/>
    </source>
</evidence>
<dbReference type="AlphaFoldDB" id="A0A239FVJ9"/>
<name>A0A239FVJ9_9ACTN</name>
<evidence type="ECO:0000313" key="2">
    <source>
        <dbReference type="EMBL" id="SNS60901.1"/>
    </source>
</evidence>
<organism evidence="2 3">
    <name type="scientific">Actinomadura mexicana</name>
    <dbReference type="NCBI Taxonomy" id="134959"/>
    <lineage>
        <taxon>Bacteria</taxon>
        <taxon>Bacillati</taxon>
        <taxon>Actinomycetota</taxon>
        <taxon>Actinomycetes</taxon>
        <taxon>Streptosporangiales</taxon>
        <taxon>Thermomonosporaceae</taxon>
        <taxon>Actinomadura</taxon>
    </lineage>
</organism>
<evidence type="ECO:0008006" key="4">
    <source>
        <dbReference type="Google" id="ProtNLM"/>
    </source>
</evidence>
<feature type="region of interest" description="Disordered" evidence="1">
    <location>
        <begin position="68"/>
        <end position="96"/>
    </location>
</feature>
<keyword evidence="3" id="KW-1185">Reference proteome</keyword>
<accession>A0A239FVJ9</accession>
<proteinExistence type="predicted"/>
<evidence type="ECO:0000256" key="1">
    <source>
        <dbReference type="SAM" id="MobiDB-lite"/>
    </source>
</evidence>
<dbReference type="EMBL" id="FZNP01000022">
    <property type="protein sequence ID" value="SNS60901.1"/>
    <property type="molecule type" value="Genomic_DNA"/>
</dbReference>
<dbReference type="Gene3D" id="3.40.50.2300">
    <property type="match status" value="1"/>
</dbReference>
<reference evidence="3" key="1">
    <citation type="submission" date="2017-06" db="EMBL/GenBank/DDBJ databases">
        <authorList>
            <person name="Varghese N."/>
            <person name="Submissions S."/>
        </authorList>
    </citation>
    <scope>NUCLEOTIDE SEQUENCE [LARGE SCALE GENOMIC DNA]</scope>
    <source>
        <strain evidence="3">DSM 44485</strain>
    </source>
</reference>
<protein>
    <recommendedName>
        <fullName evidence="4">Phosphotyrosine protein phosphatase I domain-containing protein</fullName>
    </recommendedName>
</protein>
<dbReference type="Proteomes" id="UP000198420">
    <property type="component" value="Unassembled WGS sequence"/>
</dbReference>
<gene>
    <name evidence="2" type="ORF">SAMN06265355_12219</name>
</gene>
<sequence length="96" mass="10204">MGAEEGVDIAAETSTVLTADAVRASDAVIIMGCGDARPVFPVRHRLDWRLDRARLIRAGPGAAAVFRSQEETASPGVPGSMRRSGLRSFHARMRGG</sequence>